<dbReference type="RefSeq" id="WP_149112292.1">
    <property type="nucleotide sequence ID" value="NZ_CP042425.1"/>
</dbReference>
<protein>
    <submittedName>
        <fullName evidence="2">Uncharacterized protein</fullName>
    </submittedName>
</protein>
<keyword evidence="3" id="KW-1185">Reference proteome</keyword>
<gene>
    <name evidence="2" type="ORF">PX52LOC_04723</name>
</gene>
<evidence type="ECO:0000256" key="1">
    <source>
        <dbReference type="SAM" id="MobiDB-lite"/>
    </source>
</evidence>
<evidence type="ECO:0000313" key="3">
    <source>
        <dbReference type="Proteomes" id="UP000324974"/>
    </source>
</evidence>
<evidence type="ECO:0000313" key="2">
    <source>
        <dbReference type="EMBL" id="QEL17724.1"/>
    </source>
</evidence>
<sequence length="69" mass="7366">MSRTSDLYGLMPNGRPFGPPPGGVGTHAEQVAKANTPRPKPTAEQLMLSDLCRRVAALERYIYGPGGGR</sequence>
<proteinExistence type="predicted"/>
<dbReference type="KEGG" id="lrs:PX52LOC_04723"/>
<feature type="region of interest" description="Disordered" evidence="1">
    <location>
        <begin position="1"/>
        <end position="41"/>
    </location>
</feature>
<dbReference type="AlphaFoldDB" id="A0A5C1AKN6"/>
<reference evidence="3" key="1">
    <citation type="submission" date="2019-08" db="EMBL/GenBank/DDBJ databases">
        <title>Limnoglobus roseus gen. nov., sp. nov., a novel freshwater planctomycete with a giant genome from the family Gemmataceae.</title>
        <authorList>
            <person name="Kulichevskaya I.S."/>
            <person name="Naumoff D.G."/>
            <person name="Miroshnikov K."/>
            <person name="Ivanova A."/>
            <person name="Philippov D.A."/>
            <person name="Hakobyan A."/>
            <person name="Rijpstra I.C."/>
            <person name="Sinninghe Damste J.S."/>
            <person name="Liesack W."/>
            <person name="Dedysh S.N."/>
        </authorList>
    </citation>
    <scope>NUCLEOTIDE SEQUENCE [LARGE SCALE GENOMIC DNA]</scope>
    <source>
        <strain evidence="3">PX52</strain>
    </source>
</reference>
<dbReference type="Proteomes" id="UP000324974">
    <property type="component" value="Chromosome"/>
</dbReference>
<accession>A0A5C1AKN6</accession>
<organism evidence="2 3">
    <name type="scientific">Limnoglobus roseus</name>
    <dbReference type="NCBI Taxonomy" id="2598579"/>
    <lineage>
        <taxon>Bacteria</taxon>
        <taxon>Pseudomonadati</taxon>
        <taxon>Planctomycetota</taxon>
        <taxon>Planctomycetia</taxon>
        <taxon>Gemmatales</taxon>
        <taxon>Gemmataceae</taxon>
        <taxon>Limnoglobus</taxon>
    </lineage>
</organism>
<name>A0A5C1AKN6_9BACT</name>
<dbReference type="EMBL" id="CP042425">
    <property type="protein sequence ID" value="QEL17724.1"/>
    <property type="molecule type" value="Genomic_DNA"/>
</dbReference>